<keyword evidence="2 4" id="KW-0413">Isomerase</keyword>
<dbReference type="PANTHER" id="PTHR47637:SF1">
    <property type="entry name" value="CHAPERONE SURA"/>
    <property type="match status" value="1"/>
</dbReference>
<dbReference type="SUPFAM" id="SSF109998">
    <property type="entry name" value="Triger factor/SurA peptide-binding domain-like"/>
    <property type="match status" value="1"/>
</dbReference>
<dbReference type="GO" id="GO:0003755">
    <property type="term" value="F:peptidyl-prolyl cis-trans isomerase activity"/>
    <property type="evidence" value="ECO:0007669"/>
    <property type="project" value="UniProtKB-KW"/>
</dbReference>
<keyword evidence="1" id="KW-0732">Signal</keyword>
<dbReference type="EMBL" id="JACNMF010000001">
    <property type="protein sequence ID" value="MBC3757819.1"/>
    <property type="molecule type" value="Genomic_DNA"/>
</dbReference>
<keyword evidence="2" id="KW-0697">Rotamase</keyword>
<dbReference type="InterPro" id="IPR046357">
    <property type="entry name" value="PPIase_dom_sf"/>
</dbReference>
<proteinExistence type="predicted"/>
<accession>A0A923H937</accession>
<evidence type="ECO:0000256" key="2">
    <source>
        <dbReference type="PROSITE-ProRule" id="PRU00278"/>
    </source>
</evidence>
<reference evidence="4" key="1">
    <citation type="submission" date="2020-08" db="EMBL/GenBank/DDBJ databases">
        <title>Hyunsoonleella sp. strain SJ7 genome sequencing and assembly.</title>
        <authorList>
            <person name="Kim I."/>
        </authorList>
    </citation>
    <scope>NUCLEOTIDE SEQUENCE</scope>
    <source>
        <strain evidence="4">SJ7</strain>
    </source>
</reference>
<evidence type="ECO:0000256" key="1">
    <source>
        <dbReference type="ARBA" id="ARBA00022729"/>
    </source>
</evidence>
<gene>
    <name evidence="4" type="ORF">H7U19_05345</name>
</gene>
<dbReference type="Proteomes" id="UP000656244">
    <property type="component" value="Unassembled WGS sequence"/>
</dbReference>
<organism evidence="4 5">
    <name type="scientific">Hyunsoonleella aquatilis</name>
    <dbReference type="NCBI Taxonomy" id="2762758"/>
    <lineage>
        <taxon>Bacteria</taxon>
        <taxon>Pseudomonadati</taxon>
        <taxon>Bacteroidota</taxon>
        <taxon>Flavobacteriia</taxon>
        <taxon>Flavobacteriales</taxon>
        <taxon>Flavobacteriaceae</taxon>
    </lineage>
</organism>
<evidence type="ECO:0000313" key="5">
    <source>
        <dbReference type="Proteomes" id="UP000656244"/>
    </source>
</evidence>
<dbReference type="InterPro" id="IPR000297">
    <property type="entry name" value="PPIase_PpiC"/>
</dbReference>
<dbReference type="PROSITE" id="PS50198">
    <property type="entry name" value="PPIC_PPIASE_2"/>
    <property type="match status" value="2"/>
</dbReference>
<comment type="caution">
    <text evidence="4">The sequence shown here is derived from an EMBL/GenBank/DDBJ whole genome shotgun (WGS) entry which is preliminary data.</text>
</comment>
<dbReference type="RefSeq" id="WP_186559737.1">
    <property type="nucleotide sequence ID" value="NZ_JACNMF010000001.1"/>
</dbReference>
<evidence type="ECO:0000259" key="3">
    <source>
        <dbReference type="PROSITE" id="PS50198"/>
    </source>
</evidence>
<dbReference type="SUPFAM" id="SSF54534">
    <property type="entry name" value="FKBP-like"/>
    <property type="match status" value="2"/>
</dbReference>
<dbReference type="InterPro" id="IPR050280">
    <property type="entry name" value="OMP_Chaperone_SurA"/>
</dbReference>
<dbReference type="PANTHER" id="PTHR47637">
    <property type="entry name" value="CHAPERONE SURA"/>
    <property type="match status" value="1"/>
</dbReference>
<feature type="domain" description="PpiC" evidence="3">
    <location>
        <begin position="206"/>
        <end position="308"/>
    </location>
</feature>
<dbReference type="Pfam" id="PF00639">
    <property type="entry name" value="Rotamase"/>
    <property type="match status" value="2"/>
</dbReference>
<dbReference type="Gene3D" id="3.10.50.40">
    <property type="match status" value="2"/>
</dbReference>
<dbReference type="InterPro" id="IPR027304">
    <property type="entry name" value="Trigger_fact/SurA_dom_sf"/>
</dbReference>
<sequence length="484" mass="56102">MLLKTKSLKSIIDVRLLLVLLFVWALPSHSQEIIEDEVEEETQKVAQVDSTQTFQRVKVDGVAGVVGEYIVLQSDIDKTLIQMQAQGVNTKDITRCQIFGKLLEDKLYAHHAIQDSIEVSDAEIRRSVDYQLQQFLQQVNGNMDRLLEFYKKEDEESLKEEMFEINKSQMLAQRMQAKIIEEVEVTPEEVRQFFNKIPEDERPTFGTELKVSQIVVEPEVSEEEEQKVIEQLKGFKKDVLENGASFRSKVVLYTDDKASISTGGKYTLNRKQPRMVKEFRQVAFSLQEGEISDPFKTDFGYHIVYCEKIRGQEYDVSHILLIPKVSDEAVTEAREKITKVRQRIVDGDITFEAAARESSDEKETRFDGGKLINPETQDYNFELTRMDPELYGQIQDLKDGEVSQIIPESDRTGKVKFKLLTVNDRIDEHEANYARDFMKIKQMALNEKKIKAIEKWQEEKITDTYVKVTGEMRDCDYASNWLKK</sequence>
<dbReference type="Gene3D" id="1.10.4030.10">
    <property type="entry name" value="Porin chaperone SurA, peptide-binding domain"/>
    <property type="match status" value="1"/>
</dbReference>
<name>A0A923H937_9FLAO</name>
<protein>
    <submittedName>
        <fullName evidence="4">Peptidylprolyl isomerase</fullName>
    </submittedName>
</protein>
<feature type="domain" description="PpiC" evidence="3">
    <location>
        <begin position="311"/>
        <end position="406"/>
    </location>
</feature>
<evidence type="ECO:0000313" key="4">
    <source>
        <dbReference type="EMBL" id="MBC3757819.1"/>
    </source>
</evidence>
<dbReference type="AlphaFoldDB" id="A0A923H937"/>
<keyword evidence="5" id="KW-1185">Reference proteome</keyword>